<evidence type="ECO:0000256" key="2">
    <source>
        <dbReference type="SAM" id="MobiDB-lite"/>
    </source>
</evidence>
<dbReference type="Pfam" id="PF20148">
    <property type="entry name" value="DUF6531"/>
    <property type="match status" value="1"/>
</dbReference>
<evidence type="ECO:0000259" key="3">
    <source>
        <dbReference type="Pfam" id="PF20148"/>
    </source>
</evidence>
<dbReference type="InterPro" id="IPR031325">
    <property type="entry name" value="RHS_repeat"/>
</dbReference>
<sequence length="1658" mass="186789">MIFIGSMLVSMDSTQPDIQKVLTELTQCIEGSDDKKGYRDHADAWYGGMLDAQQQFRVGDEVQARDKDSSAPVVFYAQCQRNSTLTLIHAFEAARFIPIGNTRVLMVPTGGGANIDTVIGDSGIKQIDNCLPGKEYRITFYPQITTEQLDTFFASYKDLLNDLSQWLNTQWGTEYSALWQTHQEASALGRAWIELQSQWQGFIKALLGIWDDIKGIFSLISNPEENYEKLKKLFTEEQYALLLSASKEALQTALLIASDEPLMWCYVSALIAWLKLLPPQIRSEILARITTELLINILLGIVLSGGVGLVARLTIKGANHAGKATQLLQGFVDQLMRTSKARSPHHVSVGKPVLLQGEAHLNSGLKANTEIKPKNDQAAAQSIPDATVVARNKPKANTTLEVVERVDDASAQSKTPNGKPAESAKDTQTHGCPVSMVTGEELLTLTDCVLDGALTLEWTRLYRTSAVEINGDLGFGWSHTLSHRLQRDGDELLWTDHENRQTRFPQPTAQRPAITNSLAKAAIYLGEQDDELILAQAGKNSRFYHFKGLQLAAISDAYGNRLKITYKEGRLHRIDNGAARALLLRYANGRLCAVDYQHYDESREFVGRSNDHYAKHGTHLERWITLQTQATYRYNDLGQLTSASNALQETEHYRYDAQHVIQERQLAGGAAFYWQWQHAGKQARCIRHWANFGQMDATYEWDDQGSVTVKNRDGSQQVYVHDDNARLVSQIDPDGAEHHKAYDEKGRLVAEKDPLGAITEYQYNEAGQLTALIPPTDEPTYYSYFNGHVRKVQRGLACWKYERNSQGDITCQTDPDGNVTHYKYTAKGQPSGLYYADGSQHTLTWNLLGQLLDETLPDGTQRRYRYDAQGRKITQQDERGAITQYQWDAANRLTQITLPGGKTRAWSYNAYGKVTAERDERGHITRYQYADNLHLISRRINPDGSQLNYRYDNARLLLTGIENERHEHYQLEYYPNGLIQQEIGFDGRKTAYAYDLNGQLLEKTEYPDAEHPGSEPLITAYQRDAAGRLISKTLPDGSEITYTYDSLGRLTAVDDGAWPLAYEYDLQDRLISEHQGWATLRYQYDTLGQLSDCRLPDGNRLHYHYQKGGALKAIDLNGKPLTGHRYEAGLETVRQQGYLVSHYQYDEQGRLQDHAVSQLNARGDIDGQPLYRRTYRYDASGNLGLLSDSRKGQKSYAYDPLDRLTDVRGTLSEHFIHDPAGNLLDQSSNGQPQNRHANIKGNRLLMQGDSHFAYDAYGNLSQERRGTGQRLTRDYRYDSQQRLTGITLADGSQVAYRYDAFGRRIAKEYGGTTTQFIWQGERLIAESAQQKGLHGTSHYSSYLYEPGTFKPLALLQGEGDKAQVYHYQLDHLGTPQELTGHRGQIVWSAHYRAYGNVLKLDIAQVTNPLRFQGQYYDQESGLHYNRHRYYNPNTGRYLTPDPIKLAGGLNSYQYVPNPTGWVDPLGLSSCPGEGKCSLAGGEGPFKTVQTADQTPTAPAPQMSQQQRRMKIEELSELNAKRRVEYYEDKYDMHTIGKHGPEISNAAIKQRAIDGTDPITGKTPKNKRGNPSSQFLTWKLQMHAINSAVTREARGLSRATGIDIKGNPIVRVEQKGSGRGYRPNKRDVSNPTFNESMSGAEIKFDPENPNRPFTAYPVD</sequence>
<dbReference type="NCBIfam" id="TIGR01643">
    <property type="entry name" value="YD_repeat_2x"/>
    <property type="match status" value="9"/>
</dbReference>
<dbReference type="STRING" id="1563157.AQS70_11785"/>
<dbReference type="InterPro" id="IPR045351">
    <property type="entry name" value="DUF6531"/>
</dbReference>
<reference evidence="5 6" key="1">
    <citation type="submission" date="2015-10" db="EMBL/GenBank/DDBJ databases">
        <title>Pseudomonas helleri sp. nov. and Pseudomonas weihenstephanensis sp. nov., isolated from raw cows milk.</title>
        <authorList>
            <person name="Von Neubeck M."/>
            <person name="Huptas C."/>
            <person name="Wenning M."/>
            <person name="Scherer S."/>
        </authorList>
    </citation>
    <scope>NUCLEOTIDE SEQUENCE [LARGE SCALE GENOMIC DNA]</scope>
    <source>
        <strain evidence="5 6">BSTT44</strain>
    </source>
</reference>
<dbReference type="InterPro" id="IPR022385">
    <property type="entry name" value="Rhs_assc_core"/>
</dbReference>
<proteinExistence type="predicted"/>
<dbReference type="RefSeq" id="WP_055103357.1">
    <property type="nucleotide sequence ID" value="NZ_LLWH01000175.1"/>
</dbReference>
<accession>A0A0Q0SNF2</accession>
<dbReference type="PANTHER" id="PTHR32305:SF15">
    <property type="entry name" value="PROTEIN RHSA-RELATED"/>
    <property type="match status" value="1"/>
</dbReference>
<keyword evidence="6" id="KW-1185">Reference proteome</keyword>
<organism evidence="5 6">
    <name type="scientific">Pseudomonas endophytica</name>
    <dbReference type="NCBI Taxonomy" id="1563157"/>
    <lineage>
        <taxon>Bacteria</taxon>
        <taxon>Pseudomonadati</taxon>
        <taxon>Pseudomonadota</taxon>
        <taxon>Gammaproteobacteria</taxon>
        <taxon>Pseudomonadales</taxon>
        <taxon>Pseudomonadaceae</taxon>
        <taxon>Pseudomonas</taxon>
    </lineage>
</organism>
<dbReference type="EMBL" id="LLWH01000175">
    <property type="protein sequence ID" value="KQB53184.1"/>
    <property type="molecule type" value="Genomic_DNA"/>
</dbReference>
<dbReference type="Pfam" id="PF05593">
    <property type="entry name" value="RHS_repeat"/>
    <property type="match status" value="1"/>
</dbReference>
<gene>
    <name evidence="5" type="ORF">AQS70_11785</name>
</gene>
<dbReference type="InterPro" id="IPR006530">
    <property type="entry name" value="YD"/>
</dbReference>
<dbReference type="PRINTS" id="PR00394">
    <property type="entry name" value="RHSPROTEIN"/>
</dbReference>
<comment type="caution">
    <text evidence="5">The sequence shown here is derived from an EMBL/GenBank/DDBJ whole genome shotgun (WGS) entry which is preliminary data.</text>
</comment>
<evidence type="ECO:0000259" key="4">
    <source>
        <dbReference type="Pfam" id="PF25023"/>
    </source>
</evidence>
<keyword evidence="1" id="KW-0677">Repeat</keyword>
<protein>
    <submittedName>
        <fullName evidence="5">Type IV secretion protein Rhs</fullName>
    </submittedName>
</protein>
<dbReference type="InterPro" id="IPR050708">
    <property type="entry name" value="T6SS_VgrG/RHS"/>
</dbReference>
<evidence type="ECO:0000313" key="6">
    <source>
        <dbReference type="Proteomes" id="UP000050342"/>
    </source>
</evidence>
<evidence type="ECO:0000256" key="1">
    <source>
        <dbReference type="ARBA" id="ARBA00022737"/>
    </source>
</evidence>
<feature type="domain" description="Teneurin-like YD-shell" evidence="4">
    <location>
        <begin position="1171"/>
        <end position="1441"/>
    </location>
</feature>
<dbReference type="Gene3D" id="2.180.10.10">
    <property type="entry name" value="RHS repeat-associated core"/>
    <property type="match status" value="3"/>
</dbReference>
<feature type="region of interest" description="Disordered" evidence="2">
    <location>
        <begin position="1614"/>
        <end position="1658"/>
    </location>
</feature>
<dbReference type="Pfam" id="PF25023">
    <property type="entry name" value="TEN_YD-shell"/>
    <property type="match status" value="2"/>
</dbReference>
<dbReference type="Proteomes" id="UP000050342">
    <property type="component" value="Unassembled WGS sequence"/>
</dbReference>
<dbReference type="NCBIfam" id="TIGR03696">
    <property type="entry name" value="Rhs_assc_core"/>
    <property type="match status" value="1"/>
</dbReference>
<feature type="domain" description="Teneurin-like YD-shell" evidence="4">
    <location>
        <begin position="758"/>
        <end position="953"/>
    </location>
</feature>
<evidence type="ECO:0000313" key="5">
    <source>
        <dbReference type="EMBL" id="KQB53184.1"/>
    </source>
</evidence>
<feature type="region of interest" description="Disordered" evidence="2">
    <location>
        <begin position="405"/>
        <end position="432"/>
    </location>
</feature>
<dbReference type="SUPFAM" id="SSF69304">
    <property type="entry name" value="Tricorn protease N-terminal domain"/>
    <property type="match status" value="1"/>
</dbReference>
<name>A0A0Q0SNF2_9PSED</name>
<dbReference type="PANTHER" id="PTHR32305">
    <property type="match status" value="1"/>
</dbReference>
<dbReference type="InterPro" id="IPR056823">
    <property type="entry name" value="TEN-like_YD-shell"/>
</dbReference>
<dbReference type="OrthoDB" id="9816400at2"/>
<feature type="domain" description="DUF6531" evidence="3">
    <location>
        <begin position="431"/>
        <end position="504"/>
    </location>
</feature>